<proteinExistence type="inferred from homology"/>
<evidence type="ECO:0000256" key="3">
    <source>
        <dbReference type="ARBA" id="ARBA00012030"/>
    </source>
</evidence>
<comment type="catalytic activity">
    <reaction evidence="1">
        <text>Hydrolyzes single-stranded DNA or mismatched double-stranded DNA and polynucleotides, releasing free uracil.</text>
        <dbReference type="EC" id="3.2.2.27"/>
    </reaction>
</comment>
<evidence type="ECO:0000313" key="14">
    <source>
        <dbReference type="EMBL" id="SOB94704.1"/>
    </source>
</evidence>
<evidence type="ECO:0000256" key="1">
    <source>
        <dbReference type="ARBA" id="ARBA00001400"/>
    </source>
</evidence>
<dbReference type="NCBIfam" id="TIGR00758">
    <property type="entry name" value="UDG_fam4"/>
    <property type="match status" value="1"/>
</dbReference>
<keyword evidence="15" id="KW-1185">Reference proteome</keyword>
<evidence type="ECO:0000256" key="11">
    <source>
        <dbReference type="ARBA" id="ARBA00023204"/>
    </source>
</evidence>
<dbReference type="InterPro" id="IPR036895">
    <property type="entry name" value="Uracil-DNA_glycosylase-like_sf"/>
</dbReference>
<evidence type="ECO:0000256" key="9">
    <source>
        <dbReference type="ARBA" id="ARBA00023004"/>
    </source>
</evidence>
<dbReference type="OrthoDB" id="5290748at2"/>
<evidence type="ECO:0000256" key="6">
    <source>
        <dbReference type="ARBA" id="ARBA00022723"/>
    </source>
</evidence>
<keyword evidence="7" id="KW-0227">DNA damage</keyword>
<name>A0A285RLG3_9RHOB</name>
<dbReference type="GO" id="GO:0004844">
    <property type="term" value="F:uracil DNA N-glycosylase activity"/>
    <property type="evidence" value="ECO:0007669"/>
    <property type="project" value="UniProtKB-EC"/>
</dbReference>
<evidence type="ECO:0000256" key="12">
    <source>
        <dbReference type="SAM" id="MobiDB-lite"/>
    </source>
</evidence>
<evidence type="ECO:0000256" key="8">
    <source>
        <dbReference type="ARBA" id="ARBA00022801"/>
    </source>
</evidence>
<dbReference type="PANTHER" id="PTHR33693:SF1">
    <property type="entry name" value="TYPE-4 URACIL-DNA GLYCOSYLASE"/>
    <property type="match status" value="1"/>
</dbReference>
<dbReference type="InterPro" id="IPR005273">
    <property type="entry name" value="Ura-DNA_glyco_family4"/>
</dbReference>
<dbReference type="PANTHER" id="PTHR33693">
    <property type="entry name" value="TYPE-5 URACIL-DNA GLYCOSYLASE"/>
    <property type="match status" value="1"/>
</dbReference>
<reference evidence="15" key="1">
    <citation type="submission" date="2017-08" db="EMBL/GenBank/DDBJ databases">
        <authorList>
            <person name="Varghese N."/>
            <person name="Submissions S."/>
        </authorList>
    </citation>
    <scope>NUCLEOTIDE SEQUENCE [LARGE SCALE GENOMIC DNA]</scope>
    <source>
        <strain evidence="15">JA276</strain>
    </source>
</reference>
<gene>
    <name evidence="14" type="ORF">SAMN05877831_101586</name>
</gene>
<dbReference type="GO" id="GO:0046872">
    <property type="term" value="F:metal ion binding"/>
    <property type="evidence" value="ECO:0007669"/>
    <property type="project" value="UniProtKB-KW"/>
</dbReference>
<accession>A0A285RLG3</accession>
<evidence type="ECO:0000256" key="2">
    <source>
        <dbReference type="ARBA" id="ARBA00006521"/>
    </source>
</evidence>
<sequence>MQNPPPPDTALAPPPEIGFEAALAALEWMVELGVSEPVGDIPVNAYELPERLVIPERPASAPAPRADRPQPPARGMAAEGPDPVTLARQVAAKAATLEALREAIEDYDLCPLKQGARNTVFADGNPKARVMLIGEAPGRDEDLQGKPFVGRAGQLLDRMLAAIGLDRGSPDPARAVYIANVLPWRPPVNRDPEPAEIAQMLPFLARHVELVDPDLIVLMGNTACAAALGTRGITRLRGSWTEAFGRPALPTLHPANLLRAPANKRLVWADLLSLRARLEGRA</sequence>
<dbReference type="EMBL" id="OBMT01000001">
    <property type="protein sequence ID" value="SOB94704.1"/>
    <property type="molecule type" value="Genomic_DNA"/>
</dbReference>
<dbReference type="Pfam" id="PF03167">
    <property type="entry name" value="UDG"/>
    <property type="match status" value="1"/>
</dbReference>
<dbReference type="CDD" id="cd10030">
    <property type="entry name" value="UDG-F4_TTUDGA_SPO1dp_like"/>
    <property type="match status" value="1"/>
</dbReference>
<keyword evidence="10" id="KW-0411">Iron-sulfur</keyword>
<dbReference type="GO" id="GO:0006281">
    <property type="term" value="P:DNA repair"/>
    <property type="evidence" value="ECO:0007669"/>
    <property type="project" value="UniProtKB-KW"/>
</dbReference>
<organism evidence="14 15">
    <name type="scientific">Rhodobacter maris</name>
    <dbReference type="NCBI Taxonomy" id="446682"/>
    <lineage>
        <taxon>Bacteria</taxon>
        <taxon>Pseudomonadati</taxon>
        <taxon>Pseudomonadota</taxon>
        <taxon>Alphaproteobacteria</taxon>
        <taxon>Rhodobacterales</taxon>
        <taxon>Rhodobacter group</taxon>
        <taxon>Rhodobacter</taxon>
    </lineage>
</organism>
<feature type="domain" description="Uracil-DNA glycosylase-like" evidence="13">
    <location>
        <begin position="121"/>
        <end position="272"/>
    </location>
</feature>
<evidence type="ECO:0000256" key="4">
    <source>
        <dbReference type="ARBA" id="ARBA00019403"/>
    </source>
</evidence>
<dbReference type="InterPro" id="IPR005122">
    <property type="entry name" value="Uracil-DNA_glycosylase-like"/>
</dbReference>
<dbReference type="EC" id="3.2.2.27" evidence="3"/>
<keyword evidence="5" id="KW-0004">4Fe-4S</keyword>
<evidence type="ECO:0000313" key="15">
    <source>
        <dbReference type="Proteomes" id="UP000219111"/>
    </source>
</evidence>
<evidence type="ECO:0000256" key="10">
    <source>
        <dbReference type="ARBA" id="ARBA00023014"/>
    </source>
</evidence>
<keyword evidence="11" id="KW-0234">DNA repair</keyword>
<dbReference type="SMART" id="SM00986">
    <property type="entry name" value="UDG"/>
    <property type="match status" value="1"/>
</dbReference>
<protein>
    <recommendedName>
        <fullName evidence="4">Type-4 uracil-DNA glycosylase</fullName>
        <ecNumber evidence="3">3.2.2.27</ecNumber>
    </recommendedName>
</protein>
<evidence type="ECO:0000259" key="13">
    <source>
        <dbReference type="SMART" id="SM00986"/>
    </source>
</evidence>
<keyword evidence="9" id="KW-0408">Iron</keyword>
<keyword evidence="6" id="KW-0479">Metal-binding</keyword>
<evidence type="ECO:0000256" key="7">
    <source>
        <dbReference type="ARBA" id="ARBA00022763"/>
    </source>
</evidence>
<dbReference type="AlphaFoldDB" id="A0A285RLG3"/>
<dbReference type="InterPro" id="IPR051536">
    <property type="entry name" value="UDG_Type-4/5"/>
</dbReference>
<dbReference type="Proteomes" id="UP000219111">
    <property type="component" value="Unassembled WGS sequence"/>
</dbReference>
<comment type="similarity">
    <text evidence="2">Belongs to the uracil-DNA glycosylase (UDG) superfamily. Type 4 (UDGa) family.</text>
</comment>
<dbReference type="GO" id="GO:0051539">
    <property type="term" value="F:4 iron, 4 sulfur cluster binding"/>
    <property type="evidence" value="ECO:0007669"/>
    <property type="project" value="UniProtKB-KW"/>
</dbReference>
<dbReference type="SMART" id="SM00987">
    <property type="entry name" value="UreE_C"/>
    <property type="match status" value="1"/>
</dbReference>
<evidence type="ECO:0000256" key="5">
    <source>
        <dbReference type="ARBA" id="ARBA00022485"/>
    </source>
</evidence>
<dbReference type="SUPFAM" id="SSF52141">
    <property type="entry name" value="Uracil-DNA glycosylase-like"/>
    <property type="match status" value="1"/>
</dbReference>
<keyword evidence="8" id="KW-0378">Hydrolase</keyword>
<dbReference type="Gene3D" id="3.40.470.10">
    <property type="entry name" value="Uracil-DNA glycosylase-like domain"/>
    <property type="match status" value="1"/>
</dbReference>
<dbReference type="RefSeq" id="WP_097068575.1">
    <property type="nucleotide sequence ID" value="NZ_OBMT01000001.1"/>
</dbReference>
<feature type="region of interest" description="Disordered" evidence="12">
    <location>
        <begin position="57"/>
        <end position="80"/>
    </location>
</feature>